<evidence type="ECO:0000313" key="3">
    <source>
        <dbReference type="Proteomes" id="UP000440694"/>
    </source>
</evidence>
<dbReference type="PIRSF" id="PIRSF029730">
    <property type="entry name" value="UCP029730"/>
    <property type="match status" value="1"/>
</dbReference>
<organism evidence="2 3">
    <name type="scientific">Hyphomicrobium album</name>
    <dbReference type="NCBI Taxonomy" id="2665159"/>
    <lineage>
        <taxon>Bacteria</taxon>
        <taxon>Pseudomonadati</taxon>
        <taxon>Pseudomonadota</taxon>
        <taxon>Alphaproteobacteria</taxon>
        <taxon>Hyphomicrobiales</taxon>
        <taxon>Hyphomicrobiaceae</taxon>
        <taxon>Hyphomicrobium</taxon>
    </lineage>
</organism>
<evidence type="ECO:0000256" key="1">
    <source>
        <dbReference type="SAM" id="MobiDB-lite"/>
    </source>
</evidence>
<dbReference type="SUPFAM" id="SSF53187">
    <property type="entry name" value="Zn-dependent exopeptidases"/>
    <property type="match status" value="1"/>
</dbReference>
<dbReference type="InterPro" id="IPR007709">
    <property type="entry name" value="N-FG_amidohydro"/>
</dbReference>
<dbReference type="Proteomes" id="UP000440694">
    <property type="component" value="Unassembled WGS sequence"/>
</dbReference>
<dbReference type="GO" id="GO:0016787">
    <property type="term" value="F:hydrolase activity"/>
    <property type="evidence" value="ECO:0007669"/>
    <property type="project" value="UniProtKB-KW"/>
</dbReference>
<reference evidence="2 3" key="1">
    <citation type="submission" date="2019-11" db="EMBL/GenBank/DDBJ databases">
        <title>Identification of a novel strain.</title>
        <authorList>
            <person name="Xu Q."/>
            <person name="Wang G."/>
        </authorList>
    </citation>
    <scope>NUCLEOTIDE SEQUENCE [LARGE SCALE GENOMIC DNA]</scope>
    <source>
        <strain evidence="3">xq</strain>
    </source>
</reference>
<sequence>MPDSDGCEPSALADPLVTDSYELVPGRRDAGLILLCDHAVNAIPGEYGTLGLPAGQLERHIAYDIGAAAVTKDIAGRLSVPAIFTRFSRLLIDPNRGLDDPTLIMRISDGAVVPGNRHLDAAERDRRVGHYYTPYHQRIDGLIESCVAAGVPPVLLSIHSFTESWKDVPRPWHAAILWDRDYRFSVPLLDALREPGDIVVGENEPYDGKLAGDCMWQHGTRRGLAHTIIEVRQDLIRTPEGQRAWAERIATAVQEVFAKPELREAMHRVQYFGSHTDTEGPPPYSSLAERSPA</sequence>
<dbReference type="EMBL" id="WMBQ01000001">
    <property type="protein sequence ID" value="MTD94325.1"/>
    <property type="molecule type" value="Genomic_DNA"/>
</dbReference>
<gene>
    <name evidence="2" type="ORF">GIW81_08245</name>
</gene>
<proteinExistence type="predicted"/>
<feature type="region of interest" description="Disordered" evidence="1">
    <location>
        <begin position="273"/>
        <end position="293"/>
    </location>
</feature>
<dbReference type="AlphaFoldDB" id="A0A6I3KFG6"/>
<dbReference type="InterPro" id="IPR011227">
    <property type="entry name" value="UCP029730"/>
</dbReference>
<keyword evidence="2" id="KW-0378">Hydrolase</keyword>
<dbReference type="Gene3D" id="3.40.630.40">
    <property type="entry name" value="Zn-dependent exopeptidases"/>
    <property type="match status" value="1"/>
</dbReference>
<comment type="caution">
    <text evidence="2">The sequence shown here is derived from an EMBL/GenBank/DDBJ whole genome shotgun (WGS) entry which is preliminary data.</text>
</comment>
<dbReference type="Pfam" id="PF05013">
    <property type="entry name" value="FGase"/>
    <property type="match status" value="1"/>
</dbReference>
<dbReference type="RefSeq" id="WP_154738765.1">
    <property type="nucleotide sequence ID" value="NZ_WMBQ01000001.1"/>
</dbReference>
<accession>A0A6I3KFG6</accession>
<keyword evidence="3" id="KW-1185">Reference proteome</keyword>
<evidence type="ECO:0000313" key="2">
    <source>
        <dbReference type="EMBL" id="MTD94325.1"/>
    </source>
</evidence>
<name>A0A6I3KFG6_9HYPH</name>
<protein>
    <submittedName>
        <fullName evidence="2">N-formylglutamate amidohydrolase</fullName>
    </submittedName>
</protein>